<organism evidence="1 2">
    <name type="scientific">Marisediminitalea aggregata</name>
    <dbReference type="NCBI Taxonomy" id="634436"/>
    <lineage>
        <taxon>Bacteria</taxon>
        <taxon>Pseudomonadati</taxon>
        <taxon>Pseudomonadota</taxon>
        <taxon>Gammaproteobacteria</taxon>
        <taxon>Alteromonadales</taxon>
        <taxon>Alteromonadaceae</taxon>
        <taxon>Marisediminitalea</taxon>
    </lineage>
</organism>
<dbReference type="OrthoDB" id="70126at72275"/>
<keyword evidence="2" id="KW-1185">Reference proteome</keyword>
<gene>
    <name evidence="1" type="ORF">SAMN05216361_1428</name>
</gene>
<dbReference type="RefSeq" id="WP_073319969.1">
    <property type="nucleotide sequence ID" value="NZ_FQWD01000002.1"/>
</dbReference>
<proteinExistence type="predicted"/>
<evidence type="ECO:0000313" key="1">
    <source>
        <dbReference type="EMBL" id="SHG14052.1"/>
    </source>
</evidence>
<accession>A0A1M5HE07</accession>
<evidence type="ECO:0000313" key="2">
    <source>
        <dbReference type="Proteomes" id="UP000184520"/>
    </source>
</evidence>
<dbReference type="STRING" id="634436.SAMN05216361_1428"/>
<sequence>MTQHNTPKFDNPDMLQRYLHNKLSDSERVEFELHMLDNPALVDTVEIDHLYKQTLVDAVQHNKAGAGFWQWIRANCWASPMRASVCTFAACAIVFTLSHTGGKSNGLVSSQVEYLETVRSASSALPVFVLKKDSDVMALMVQTYFAEPDATYSVTVTAKDSARVVMAYQVKGNEHGELLVVLSREQVHSGEYKVEVTDAGENAPQEIGFILNME</sequence>
<dbReference type="EMBL" id="FQWD01000002">
    <property type="protein sequence ID" value="SHG14052.1"/>
    <property type="molecule type" value="Genomic_DNA"/>
</dbReference>
<dbReference type="AlphaFoldDB" id="A0A1M5HE07"/>
<dbReference type="Proteomes" id="UP000184520">
    <property type="component" value="Unassembled WGS sequence"/>
</dbReference>
<reference evidence="2" key="1">
    <citation type="submission" date="2016-11" db="EMBL/GenBank/DDBJ databases">
        <authorList>
            <person name="Varghese N."/>
            <person name="Submissions S."/>
        </authorList>
    </citation>
    <scope>NUCLEOTIDE SEQUENCE [LARGE SCALE GENOMIC DNA]</scope>
    <source>
        <strain evidence="2">CGMCC 1.8995</strain>
    </source>
</reference>
<name>A0A1M5HE07_9ALTE</name>
<protein>
    <submittedName>
        <fullName evidence="1">Uncharacterized protein</fullName>
    </submittedName>
</protein>